<comment type="caution">
    <text evidence="3">The sequence shown here is derived from an EMBL/GenBank/DDBJ whole genome shotgun (WGS) entry which is preliminary data.</text>
</comment>
<feature type="region of interest" description="Disordered" evidence="1">
    <location>
        <begin position="53"/>
        <end position="154"/>
    </location>
</feature>
<sequence length="565" mass="63859">MRHNIISVSFVIVLVWTKHSDGLMARCPPLHRMESSTSVSSEKFGIQGHRLRSVASDNNNDGNRNDIQDFGDPSTTSLTGDDQSTTPSTSKQKRPRRKRTSLPSSSPPTSAVTNMSDLNQQIKQFRTKRPNTTKKKSFKKTGGRKIPTGQGDMDDDMAEWRELQRQIEQEEQLLQQDLANMPLPSIIDELREKRKEETIILETLSSPGGGILIDADGTPLAGGTRYDEVNLPPGAIPSQYQKKYISDFEITDDGGVYLQPEAYQQACESAANPDGSLNLKASNQDGMNVVSDVGSIFSPSVLEAVTARPMAPYGKQKTNRSSKNDITVDDLSKQARKAKKYLEKNPDAQEELHRRIMAEEEAYSSNDPSSKLFEEAFKDPEKARQFWNQEYYATRRQQTEALEKLLDERLQWFQEMSAQHLRKENQNRHEDDDTTQTSASTQNQVSSKKKSNDSSESSTIPIIERKEFIKSVEQDRLRHARNVARYYENQSNDWGGVLEDEIPILDDEPNVDGNIQREDDDGDAADTTNSVEQGEWILMEGASSSDDPFYWNTVTEEMRWDSPTN</sequence>
<feature type="compositionally biased region" description="Basic and acidic residues" evidence="1">
    <location>
        <begin position="422"/>
        <end position="431"/>
    </location>
</feature>
<feature type="region of interest" description="Disordered" evidence="1">
    <location>
        <begin position="422"/>
        <end position="458"/>
    </location>
</feature>
<evidence type="ECO:0000313" key="3">
    <source>
        <dbReference type="EMBL" id="KAG7373935.1"/>
    </source>
</evidence>
<reference evidence="3" key="1">
    <citation type="journal article" date="2021" name="Sci. Rep.">
        <title>Diploid genomic architecture of Nitzschia inconspicua, an elite biomass production diatom.</title>
        <authorList>
            <person name="Oliver A."/>
            <person name="Podell S."/>
            <person name="Pinowska A."/>
            <person name="Traller J.C."/>
            <person name="Smith S.R."/>
            <person name="McClure R."/>
            <person name="Beliaev A."/>
            <person name="Bohutskyi P."/>
            <person name="Hill E.A."/>
            <person name="Rabines A."/>
            <person name="Zheng H."/>
            <person name="Allen L.Z."/>
            <person name="Kuo A."/>
            <person name="Grigoriev I.V."/>
            <person name="Allen A.E."/>
            <person name="Hazlebeck D."/>
            <person name="Allen E.E."/>
        </authorList>
    </citation>
    <scope>NUCLEOTIDE SEQUENCE</scope>
    <source>
        <strain evidence="3">Hildebrandi</strain>
    </source>
</reference>
<feature type="signal peptide" evidence="2">
    <location>
        <begin position="1"/>
        <end position="22"/>
    </location>
</feature>
<dbReference type="Proteomes" id="UP000693970">
    <property type="component" value="Unassembled WGS sequence"/>
</dbReference>
<feature type="compositionally biased region" description="Low complexity" evidence="1">
    <location>
        <begin position="435"/>
        <end position="446"/>
    </location>
</feature>
<protein>
    <recommendedName>
        <fullName evidence="5">WW domain-containing protein</fullName>
    </recommendedName>
</protein>
<organism evidence="3 4">
    <name type="scientific">Nitzschia inconspicua</name>
    <dbReference type="NCBI Taxonomy" id="303405"/>
    <lineage>
        <taxon>Eukaryota</taxon>
        <taxon>Sar</taxon>
        <taxon>Stramenopiles</taxon>
        <taxon>Ochrophyta</taxon>
        <taxon>Bacillariophyta</taxon>
        <taxon>Bacillariophyceae</taxon>
        <taxon>Bacillariophycidae</taxon>
        <taxon>Bacillariales</taxon>
        <taxon>Bacillariaceae</taxon>
        <taxon>Nitzschia</taxon>
    </lineage>
</organism>
<feature type="compositionally biased region" description="Low complexity" evidence="1">
    <location>
        <begin position="101"/>
        <end position="110"/>
    </location>
</feature>
<name>A0A9K3M678_9STRA</name>
<dbReference type="EMBL" id="JAGRRH010000001">
    <property type="protein sequence ID" value="KAG7373935.1"/>
    <property type="molecule type" value="Genomic_DNA"/>
</dbReference>
<feature type="region of interest" description="Disordered" evidence="1">
    <location>
        <begin position="508"/>
        <end position="528"/>
    </location>
</feature>
<evidence type="ECO:0000256" key="1">
    <source>
        <dbReference type="SAM" id="MobiDB-lite"/>
    </source>
</evidence>
<proteinExistence type="predicted"/>
<dbReference type="OrthoDB" id="49351at2759"/>
<feature type="compositionally biased region" description="Polar residues" evidence="1">
    <location>
        <begin position="73"/>
        <end position="90"/>
    </location>
</feature>
<accession>A0A9K3M678</accession>
<reference evidence="3" key="2">
    <citation type="submission" date="2021-04" db="EMBL/GenBank/DDBJ databases">
        <authorList>
            <person name="Podell S."/>
        </authorList>
    </citation>
    <scope>NUCLEOTIDE SEQUENCE</scope>
    <source>
        <strain evidence="3">Hildebrandi</strain>
    </source>
</reference>
<evidence type="ECO:0000313" key="4">
    <source>
        <dbReference type="Proteomes" id="UP000693970"/>
    </source>
</evidence>
<dbReference type="AlphaFoldDB" id="A0A9K3M678"/>
<feature type="compositionally biased region" description="Basic residues" evidence="1">
    <location>
        <begin position="91"/>
        <end position="100"/>
    </location>
</feature>
<feature type="compositionally biased region" description="Polar residues" evidence="1">
    <location>
        <begin position="111"/>
        <end position="124"/>
    </location>
</feature>
<feature type="compositionally biased region" description="Basic residues" evidence="1">
    <location>
        <begin position="125"/>
        <end position="143"/>
    </location>
</feature>
<keyword evidence="2" id="KW-0732">Signal</keyword>
<evidence type="ECO:0008006" key="5">
    <source>
        <dbReference type="Google" id="ProtNLM"/>
    </source>
</evidence>
<gene>
    <name evidence="3" type="ORF">IV203_013030</name>
</gene>
<feature type="chain" id="PRO_5039895651" description="WW domain-containing protein" evidence="2">
    <location>
        <begin position="23"/>
        <end position="565"/>
    </location>
</feature>
<evidence type="ECO:0000256" key="2">
    <source>
        <dbReference type="SAM" id="SignalP"/>
    </source>
</evidence>
<keyword evidence="4" id="KW-1185">Reference proteome</keyword>